<evidence type="ECO:0000256" key="5">
    <source>
        <dbReference type="PROSITE-ProRule" id="PRU00529"/>
    </source>
</evidence>
<dbReference type="CDD" id="cd11717">
    <property type="entry name" value="THUMP_THUMPD1_like"/>
    <property type="match status" value="1"/>
</dbReference>
<accession>A0A0P7WJZ3</accession>
<feature type="domain" description="THUMP" evidence="7">
    <location>
        <begin position="137"/>
        <end position="244"/>
    </location>
</feature>
<dbReference type="Pfam" id="PF02926">
    <property type="entry name" value="THUMP"/>
    <property type="match status" value="1"/>
</dbReference>
<dbReference type="STRING" id="113540.ENSSFOP00015056198"/>
<comment type="subunit">
    <text evidence="3">Interacts with NAT10. Binds tRNA.</text>
</comment>
<gene>
    <name evidence="8" type="ORF">Z043_120389</name>
</gene>
<evidence type="ECO:0000313" key="9">
    <source>
        <dbReference type="Proteomes" id="UP000034805"/>
    </source>
</evidence>
<dbReference type="PANTHER" id="PTHR13452">
    <property type="entry name" value="THUMP DOMAIN CONTAINING PROTEIN 1-RELATED"/>
    <property type="match status" value="1"/>
</dbReference>
<dbReference type="GO" id="GO:0006400">
    <property type="term" value="P:tRNA modification"/>
    <property type="evidence" value="ECO:0007669"/>
    <property type="project" value="InterPro"/>
</dbReference>
<dbReference type="InterPro" id="IPR040183">
    <property type="entry name" value="THUMPD1-like"/>
</dbReference>
<evidence type="ECO:0000256" key="1">
    <source>
        <dbReference type="ARBA" id="ARBA00053258"/>
    </source>
</evidence>
<dbReference type="EMBL" id="JARO02009542">
    <property type="protein sequence ID" value="KPP61508.1"/>
    <property type="molecule type" value="Genomic_DNA"/>
</dbReference>
<feature type="region of interest" description="Disordered" evidence="6">
    <location>
        <begin position="269"/>
        <end position="328"/>
    </location>
</feature>
<evidence type="ECO:0000256" key="3">
    <source>
        <dbReference type="ARBA" id="ARBA00065332"/>
    </source>
</evidence>
<dbReference type="InterPro" id="IPR004114">
    <property type="entry name" value="THUMP_dom"/>
</dbReference>
<dbReference type="GO" id="GO:0003723">
    <property type="term" value="F:RNA binding"/>
    <property type="evidence" value="ECO:0007669"/>
    <property type="project" value="UniProtKB-UniRule"/>
</dbReference>
<protein>
    <recommendedName>
        <fullName evidence="4">THUMP domain-containing protein 1</fullName>
    </recommendedName>
</protein>
<reference evidence="8 9" key="1">
    <citation type="submission" date="2015-08" db="EMBL/GenBank/DDBJ databases">
        <title>The genome of the Asian arowana (Scleropages formosus).</title>
        <authorList>
            <person name="Tan M.H."/>
            <person name="Gan H.M."/>
            <person name="Croft L.J."/>
            <person name="Austin C.M."/>
        </authorList>
    </citation>
    <scope>NUCLEOTIDE SEQUENCE [LARGE SCALE GENOMIC DNA]</scope>
    <source>
        <strain evidence="8">Aro1</strain>
    </source>
</reference>
<comment type="similarity">
    <text evidence="2">Belongs to the THUMPD1 family.</text>
</comment>
<evidence type="ECO:0000259" key="7">
    <source>
        <dbReference type="PROSITE" id="PS51165"/>
    </source>
</evidence>
<dbReference type="PANTHER" id="PTHR13452:SF10">
    <property type="entry name" value="THUMP DOMAIN-CONTAINING PROTEIN 1"/>
    <property type="match status" value="1"/>
</dbReference>
<comment type="function">
    <text evidence="1">Functions as a tRNA-binding adapter to mediate NAT10-dependent tRNA acetylation modifying cytidine to N4-acetylcytidine (ac4C).</text>
</comment>
<name>A0A0P7WJZ3_SCLFO</name>
<organism evidence="8 9">
    <name type="scientific">Scleropages formosus</name>
    <name type="common">Asian bonytongue</name>
    <name type="synonym">Osteoglossum formosum</name>
    <dbReference type="NCBI Taxonomy" id="113540"/>
    <lineage>
        <taxon>Eukaryota</taxon>
        <taxon>Metazoa</taxon>
        <taxon>Chordata</taxon>
        <taxon>Craniata</taxon>
        <taxon>Vertebrata</taxon>
        <taxon>Euteleostomi</taxon>
        <taxon>Actinopterygii</taxon>
        <taxon>Neopterygii</taxon>
        <taxon>Teleostei</taxon>
        <taxon>Osteoglossocephala</taxon>
        <taxon>Osteoglossomorpha</taxon>
        <taxon>Osteoglossiformes</taxon>
        <taxon>Osteoglossidae</taxon>
        <taxon>Scleropages</taxon>
    </lineage>
</organism>
<dbReference type="Gene3D" id="3.30.2300.10">
    <property type="entry name" value="THUMP superfamily"/>
    <property type="match status" value="1"/>
</dbReference>
<evidence type="ECO:0000256" key="4">
    <source>
        <dbReference type="ARBA" id="ARBA00074795"/>
    </source>
</evidence>
<sequence length="328" mass="37699">MSETQDCSRKRNKKRYVGFKSKRQKGPRELEVGMQGVLITCNMNQRKCTAEAFSLLSEYADQLYGPEKLADSEESEGDAGDADDAEAALKKEVRQMRSSAQRSERRFQALDSGANNVVFIRTQNLDPNMLVHHILQDLHKTKKMKSRVILRMLPVSGTCRAFIEDMERYLSRFLEPWFRTPNQGTFQIVFKARNNSHTKREEVIKVLAGLVGKMNRKNKVDLTNPQYTIIIEVIKTVCCVSVVQDYMLFRKFNLQEVVKLDKAEETLQTTLGSQQNPAEEEAKELKQEVAEDGEKGSEQEEKKEEVEETIAVATEKRKEDREDPLNQQ</sequence>
<dbReference type="SUPFAM" id="SSF143437">
    <property type="entry name" value="THUMP domain-like"/>
    <property type="match status" value="1"/>
</dbReference>
<evidence type="ECO:0000256" key="6">
    <source>
        <dbReference type="SAM" id="MobiDB-lite"/>
    </source>
</evidence>
<evidence type="ECO:0000313" key="8">
    <source>
        <dbReference type="EMBL" id="KPP61508.1"/>
    </source>
</evidence>
<dbReference type="Proteomes" id="UP000034805">
    <property type="component" value="Unassembled WGS sequence"/>
</dbReference>
<evidence type="ECO:0000256" key="2">
    <source>
        <dbReference type="ARBA" id="ARBA00060731"/>
    </source>
</evidence>
<feature type="compositionally biased region" description="Basic and acidic residues" evidence="6">
    <location>
        <begin position="283"/>
        <end position="305"/>
    </location>
</feature>
<dbReference type="FunFam" id="3.30.2300.10:FF:000001">
    <property type="entry name" value="THUMP domain-containing protein 1"/>
    <property type="match status" value="1"/>
</dbReference>
<keyword evidence="5" id="KW-0694">RNA-binding</keyword>
<proteinExistence type="inferred from homology"/>
<dbReference type="SMART" id="SM00981">
    <property type="entry name" value="THUMP"/>
    <property type="match status" value="1"/>
</dbReference>
<dbReference type="AlphaFoldDB" id="A0A0P7WJZ3"/>
<dbReference type="PROSITE" id="PS51165">
    <property type="entry name" value="THUMP"/>
    <property type="match status" value="1"/>
</dbReference>
<feature type="compositionally biased region" description="Basic and acidic residues" evidence="6">
    <location>
        <begin position="314"/>
        <end position="328"/>
    </location>
</feature>
<comment type="caution">
    <text evidence="8">The sequence shown here is derived from an EMBL/GenBank/DDBJ whole genome shotgun (WGS) entry which is preliminary data.</text>
</comment>